<evidence type="ECO:0000256" key="8">
    <source>
        <dbReference type="SAM" id="MobiDB-lite"/>
    </source>
</evidence>
<proteinExistence type="inferred from homology"/>
<feature type="transmembrane region" description="Helical" evidence="7">
    <location>
        <begin position="256"/>
        <end position="278"/>
    </location>
</feature>
<feature type="transmembrane region" description="Helical" evidence="7">
    <location>
        <begin position="42"/>
        <end position="64"/>
    </location>
</feature>
<keyword evidence="4 7" id="KW-0812">Transmembrane</keyword>
<comment type="caution">
    <text evidence="10">The sequence shown here is derived from an EMBL/GenBank/DDBJ whole genome shotgun (WGS) entry which is preliminary data.</text>
</comment>
<dbReference type="OrthoDB" id="9804353at2"/>
<name>A0A2W0C6A6_9BACL</name>
<sequence length="292" mass="30996">MEEMVANPAVETTPGIRASGKDNARSHYPAEESPVIGLLKKILPPIVVFVLFIGGWELIVRILGMPPYILPKPSDIAAAAAENSANLITSVSTTIVEALIGFTISVVLGISLAILLALSKTVEKSVYPYAIILQTIPVVAVAPIIVIWFGAGINAIVIISFLISFFPILSNTLIGLNSTDQNMKNLFYLYNASKLQTIWRLRFPAALPYIMAGLKISCSSSVVGAIVGEYIAGIGGGQGGLGYGITVAATRLQTPYLFACGLAASALGIAFFLIINMVSNKLLKSWHESAMK</sequence>
<evidence type="ECO:0000256" key="3">
    <source>
        <dbReference type="ARBA" id="ARBA00022475"/>
    </source>
</evidence>
<organism evidence="10 11">
    <name type="scientific">Paenibacillus illinoisensis</name>
    <dbReference type="NCBI Taxonomy" id="59845"/>
    <lineage>
        <taxon>Bacteria</taxon>
        <taxon>Bacillati</taxon>
        <taxon>Bacillota</taxon>
        <taxon>Bacilli</taxon>
        <taxon>Bacillales</taxon>
        <taxon>Paenibacillaceae</taxon>
        <taxon>Paenibacillus</taxon>
    </lineage>
</organism>
<dbReference type="Proteomes" id="UP000247459">
    <property type="component" value="Unassembled WGS sequence"/>
</dbReference>
<reference evidence="10 11" key="1">
    <citation type="submission" date="2018-01" db="EMBL/GenBank/DDBJ databases">
        <title>Genome sequence of the PGP bacterium Paenibacillus illinoisensis E3.</title>
        <authorList>
            <person name="Rolli E."/>
            <person name="Marasco R."/>
            <person name="Bessem C."/>
            <person name="Michoud G."/>
            <person name="Gaiarsa S."/>
            <person name="Borin S."/>
            <person name="Daffonchio D."/>
        </authorList>
    </citation>
    <scope>NUCLEOTIDE SEQUENCE [LARGE SCALE GENOMIC DNA]</scope>
    <source>
        <strain evidence="10 11">E3</strain>
    </source>
</reference>
<dbReference type="InterPro" id="IPR000515">
    <property type="entry name" value="MetI-like"/>
</dbReference>
<dbReference type="EMBL" id="PRLG01000032">
    <property type="protein sequence ID" value="PYY25799.1"/>
    <property type="molecule type" value="Genomic_DNA"/>
</dbReference>
<evidence type="ECO:0000256" key="7">
    <source>
        <dbReference type="RuleBase" id="RU363032"/>
    </source>
</evidence>
<dbReference type="PRINTS" id="PR00173">
    <property type="entry name" value="EDTRNSPORT"/>
</dbReference>
<gene>
    <name evidence="10" type="ORF">PIL02S_06376</name>
</gene>
<feature type="transmembrane region" description="Helical" evidence="7">
    <location>
        <begin position="126"/>
        <end position="149"/>
    </location>
</feature>
<evidence type="ECO:0000256" key="2">
    <source>
        <dbReference type="ARBA" id="ARBA00022448"/>
    </source>
</evidence>
<feature type="region of interest" description="Disordered" evidence="8">
    <location>
        <begin position="1"/>
        <end position="25"/>
    </location>
</feature>
<dbReference type="GO" id="GO:0005886">
    <property type="term" value="C:plasma membrane"/>
    <property type="evidence" value="ECO:0007669"/>
    <property type="project" value="UniProtKB-SubCell"/>
</dbReference>
<dbReference type="AlphaFoldDB" id="A0A2W0C6A6"/>
<dbReference type="Pfam" id="PF00528">
    <property type="entry name" value="BPD_transp_1"/>
    <property type="match status" value="1"/>
</dbReference>
<dbReference type="RefSeq" id="WP_110822781.1">
    <property type="nucleotide sequence ID" value="NZ_JAXBDC010000001.1"/>
</dbReference>
<accession>A0A2W0C6A6</accession>
<dbReference type="SUPFAM" id="SSF161098">
    <property type="entry name" value="MetI-like"/>
    <property type="match status" value="1"/>
</dbReference>
<evidence type="ECO:0000256" key="5">
    <source>
        <dbReference type="ARBA" id="ARBA00022989"/>
    </source>
</evidence>
<feature type="domain" description="ABC transmembrane type-1" evidence="9">
    <location>
        <begin position="91"/>
        <end position="279"/>
    </location>
</feature>
<dbReference type="GO" id="GO:0055085">
    <property type="term" value="P:transmembrane transport"/>
    <property type="evidence" value="ECO:0007669"/>
    <property type="project" value="InterPro"/>
</dbReference>
<keyword evidence="5 7" id="KW-1133">Transmembrane helix</keyword>
<evidence type="ECO:0000259" key="9">
    <source>
        <dbReference type="PROSITE" id="PS50928"/>
    </source>
</evidence>
<evidence type="ECO:0000256" key="1">
    <source>
        <dbReference type="ARBA" id="ARBA00004651"/>
    </source>
</evidence>
<protein>
    <submittedName>
        <fullName evidence="10">Binding-protein-dependent transport systems inner membrane component</fullName>
    </submittedName>
</protein>
<evidence type="ECO:0000313" key="10">
    <source>
        <dbReference type="EMBL" id="PYY25799.1"/>
    </source>
</evidence>
<comment type="similarity">
    <text evidence="7">Belongs to the binding-protein-dependent transport system permease family.</text>
</comment>
<evidence type="ECO:0000313" key="11">
    <source>
        <dbReference type="Proteomes" id="UP000247459"/>
    </source>
</evidence>
<feature type="transmembrane region" description="Helical" evidence="7">
    <location>
        <begin position="155"/>
        <end position="176"/>
    </location>
</feature>
<dbReference type="PANTHER" id="PTHR30151">
    <property type="entry name" value="ALKANE SULFONATE ABC TRANSPORTER-RELATED, MEMBRANE SUBUNIT"/>
    <property type="match status" value="1"/>
</dbReference>
<evidence type="ECO:0000256" key="6">
    <source>
        <dbReference type="ARBA" id="ARBA00023136"/>
    </source>
</evidence>
<keyword evidence="3" id="KW-1003">Cell membrane</keyword>
<evidence type="ECO:0000256" key="4">
    <source>
        <dbReference type="ARBA" id="ARBA00022692"/>
    </source>
</evidence>
<dbReference type="InterPro" id="IPR035906">
    <property type="entry name" value="MetI-like_sf"/>
</dbReference>
<dbReference type="CDD" id="cd06261">
    <property type="entry name" value="TM_PBP2"/>
    <property type="match status" value="1"/>
</dbReference>
<comment type="subcellular location">
    <subcellularLocation>
        <location evidence="1 7">Cell membrane</location>
        <topology evidence="1 7">Multi-pass membrane protein</topology>
    </subcellularLocation>
</comment>
<keyword evidence="6 7" id="KW-0472">Membrane</keyword>
<keyword evidence="2 7" id="KW-0813">Transport</keyword>
<dbReference type="PANTHER" id="PTHR30151:SF41">
    <property type="entry name" value="ABC TRANSPORTER PERMEASE PROTEIN"/>
    <property type="match status" value="1"/>
</dbReference>
<dbReference type="PROSITE" id="PS50928">
    <property type="entry name" value="ABC_TM1"/>
    <property type="match status" value="1"/>
</dbReference>
<dbReference type="Gene3D" id="1.10.3720.10">
    <property type="entry name" value="MetI-like"/>
    <property type="match status" value="1"/>
</dbReference>
<feature type="transmembrane region" description="Helical" evidence="7">
    <location>
        <begin position="98"/>
        <end position="119"/>
    </location>
</feature>